<dbReference type="PANTHER" id="PTHR39339:SF1">
    <property type="entry name" value="CHAD DOMAIN-CONTAINING PROTEIN"/>
    <property type="match status" value="1"/>
</dbReference>
<evidence type="ECO:0000313" key="2">
    <source>
        <dbReference type="EMBL" id="ABE41234.1"/>
    </source>
</evidence>
<dbReference type="Proteomes" id="UP000001818">
    <property type="component" value="Chromosome"/>
</dbReference>
<dbReference type="STRING" id="316057.RPD_4015"/>
<dbReference type="KEGG" id="rpd:RPD_4015"/>
<evidence type="ECO:0000259" key="1">
    <source>
        <dbReference type="PROSITE" id="PS51708"/>
    </source>
</evidence>
<dbReference type="InterPro" id="IPR007899">
    <property type="entry name" value="CHAD_dom"/>
</dbReference>
<accession>Q131K5</accession>
<proteinExistence type="predicted"/>
<dbReference type="HOGENOM" id="CLU_040400_1_0_5"/>
<sequence>MRRVLGNTVAAPGVAERKTAAPRAAPAVRKAPATGDIVLAPGISTTDAFKTVAGTLVGLIEAQRAAVSKRDPTGVHQMRIALRRTRAAISIFADLVDGPEAERIKRQLKWLTGRLGPARDLHLMDLRLQETSKGGSDTLRKQVAADRSRAFDIASRTVAYKRFGKLLDDLRSWIAAGDWGQTSKDIPESAKTFAKQTLANRANRLIKKLNRLDELDDEQRHRVRIAAKKLYYAAGFFESLFTGPRSGKRLTSFRQQLKELLDALGALNDAAVQRELAAHIASHSQHKAASAAAAKELVTVDDAATRKQLKAAVKAASRLADAPRFGD</sequence>
<dbReference type="PROSITE" id="PS51708">
    <property type="entry name" value="CHAD"/>
    <property type="match status" value="1"/>
</dbReference>
<dbReference type="EMBL" id="CP000283">
    <property type="protein sequence ID" value="ABE41234.1"/>
    <property type="molecule type" value="Genomic_DNA"/>
</dbReference>
<dbReference type="BioCyc" id="RPAL316057:RPD_RS20190-MONOMER"/>
<dbReference type="Gene3D" id="1.40.20.10">
    <property type="entry name" value="CHAD domain"/>
    <property type="match status" value="1"/>
</dbReference>
<dbReference type="eggNOG" id="COG5607">
    <property type="taxonomic scope" value="Bacteria"/>
</dbReference>
<protein>
    <submittedName>
        <fullName evidence="2">CHAD</fullName>
    </submittedName>
</protein>
<organism evidence="2 3">
    <name type="scientific">Rhodopseudomonas palustris (strain BisB5)</name>
    <dbReference type="NCBI Taxonomy" id="316057"/>
    <lineage>
        <taxon>Bacteria</taxon>
        <taxon>Pseudomonadati</taxon>
        <taxon>Pseudomonadota</taxon>
        <taxon>Alphaproteobacteria</taxon>
        <taxon>Hyphomicrobiales</taxon>
        <taxon>Nitrobacteraceae</taxon>
        <taxon>Rhodopseudomonas</taxon>
    </lineage>
</organism>
<evidence type="ECO:0000313" key="3">
    <source>
        <dbReference type="Proteomes" id="UP000001818"/>
    </source>
</evidence>
<feature type="domain" description="CHAD" evidence="1">
    <location>
        <begin position="42"/>
        <end position="318"/>
    </location>
</feature>
<gene>
    <name evidence="2" type="ordered locus">RPD_4015</name>
</gene>
<dbReference type="PANTHER" id="PTHR39339">
    <property type="entry name" value="SLR1444 PROTEIN"/>
    <property type="match status" value="1"/>
</dbReference>
<dbReference type="InterPro" id="IPR038186">
    <property type="entry name" value="CHAD_dom_sf"/>
</dbReference>
<dbReference type="SMART" id="SM00880">
    <property type="entry name" value="CHAD"/>
    <property type="match status" value="1"/>
</dbReference>
<dbReference type="Pfam" id="PF05235">
    <property type="entry name" value="CHAD"/>
    <property type="match status" value="1"/>
</dbReference>
<name>Q131K5_RHOPS</name>
<dbReference type="AlphaFoldDB" id="Q131K5"/>
<reference evidence="2 3" key="1">
    <citation type="submission" date="2006-03" db="EMBL/GenBank/DDBJ databases">
        <title>Complete sequence of Rhodopseudomonas palustris BisB5.</title>
        <authorList>
            <consortium name="US DOE Joint Genome Institute"/>
            <person name="Copeland A."/>
            <person name="Lucas S."/>
            <person name="Lapidus A."/>
            <person name="Barry K."/>
            <person name="Detter J.C."/>
            <person name="Glavina del Rio T."/>
            <person name="Hammon N."/>
            <person name="Israni S."/>
            <person name="Dalin E."/>
            <person name="Tice H."/>
            <person name="Pitluck S."/>
            <person name="Chain P."/>
            <person name="Malfatti S."/>
            <person name="Shin M."/>
            <person name="Vergez L."/>
            <person name="Schmutz J."/>
            <person name="Larimer F."/>
            <person name="Land M."/>
            <person name="Hauser L."/>
            <person name="Pelletier D.A."/>
            <person name="Kyrpides N."/>
            <person name="Lykidis A."/>
            <person name="Oda Y."/>
            <person name="Harwood C.S."/>
            <person name="Richardson P."/>
        </authorList>
    </citation>
    <scope>NUCLEOTIDE SEQUENCE [LARGE SCALE GENOMIC DNA]</scope>
    <source>
        <strain evidence="2 3">BisB5</strain>
    </source>
</reference>